<feature type="domain" description="FBD" evidence="1">
    <location>
        <begin position="302"/>
        <end position="358"/>
    </location>
</feature>
<evidence type="ECO:0000313" key="3">
    <source>
        <dbReference type="Proteomes" id="UP000467841"/>
    </source>
</evidence>
<dbReference type="InterPro" id="IPR001810">
    <property type="entry name" value="F-box_dom"/>
</dbReference>
<dbReference type="InterPro" id="IPR032675">
    <property type="entry name" value="LRR_dom_sf"/>
</dbReference>
<dbReference type="Pfam" id="PF00646">
    <property type="entry name" value="F-box"/>
    <property type="match status" value="1"/>
</dbReference>
<name>A0A6D2L6B2_9BRAS</name>
<dbReference type="Proteomes" id="UP000467841">
    <property type="component" value="Unassembled WGS sequence"/>
</dbReference>
<dbReference type="SMART" id="SM00579">
    <property type="entry name" value="FBD"/>
    <property type="match status" value="1"/>
</dbReference>
<keyword evidence="3" id="KW-1185">Reference proteome</keyword>
<dbReference type="EMBL" id="CACVBM020001806">
    <property type="protein sequence ID" value="CAA7059913.1"/>
    <property type="molecule type" value="Genomic_DNA"/>
</dbReference>
<dbReference type="Gene3D" id="3.80.10.10">
    <property type="entry name" value="Ribonuclease Inhibitor"/>
    <property type="match status" value="1"/>
</dbReference>
<comment type="caution">
    <text evidence="2">The sequence shown here is derived from an EMBL/GenBank/DDBJ whole genome shotgun (WGS) entry which is preliminary data.</text>
</comment>
<evidence type="ECO:0000259" key="1">
    <source>
        <dbReference type="SMART" id="SM00579"/>
    </source>
</evidence>
<evidence type="ECO:0000313" key="2">
    <source>
        <dbReference type="EMBL" id="CAA7059913.1"/>
    </source>
</evidence>
<accession>A0A6D2L6B2</accession>
<gene>
    <name evidence="2" type="ORF">MERR_LOCUS47149</name>
</gene>
<dbReference type="OrthoDB" id="1062430at2759"/>
<dbReference type="PANTHER" id="PTHR31900:SF34">
    <property type="entry name" value="EMB|CAB62440.1-RELATED"/>
    <property type="match status" value="1"/>
</dbReference>
<dbReference type="AlphaFoldDB" id="A0A6D2L6B2"/>
<proteinExistence type="predicted"/>
<dbReference type="InterPro" id="IPR050232">
    <property type="entry name" value="FBL13/AtMIF1-like"/>
</dbReference>
<dbReference type="Pfam" id="PF08387">
    <property type="entry name" value="FBD"/>
    <property type="match status" value="1"/>
</dbReference>
<organism evidence="2 3">
    <name type="scientific">Microthlaspi erraticum</name>
    <dbReference type="NCBI Taxonomy" id="1685480"/>
    <lineage>
        <taxon>Eukaryota</taxon>
        <taxon>Viridiplantae</taxon>
        <taxon>Streptophyta</taxon>
        <taxon>Embryophyta</taxon>
        <taxon>Tracheophyta</taxon>
        <taxon>Spermatophyta</taxon>
        <taxon>Magnoliopsida</taxon>
        <taxon>eudicotyledons</taxon>
        <taxon>Gunneridae</taxon>
        <taxon>Pentapetalae</taxon>
        <taxon>rosids</taxon>
        <taxon>malvids</taxon>
        <taxon>Brassicales</taxon>
        <taxon>Brassicaceae</taxon>
        <taxon>Coluteocarpeae</taxon>
        <taxon>Microthlaspi</taxon>
    </lineage>
</organism>
<dbReference type="Gene3D" id="1.20.1280.50">
    <property type="match status" value="1"/>
</dbReference>
<dbReference type="InterPro" id="IPR006566">
    <property type="entry name" value="FBD"/>
</dbReference>
<dbReference type="SUPFAM" id="SSF81383">
    <property type="entry name" value="F-box domain"/>
    <property type="match status" value="1"/>
</dbReference>
<dbReference type="PANTHER" id="PTHR31900">
    <property type="entry name" value="F-BOX/RNI SUPERFAMILY PROTEIN-RELATED"/>
    <property type="match status" value="1"/>
</dbReference>
<reference evidence="2" key="1">
    <citation type="submission" date="2020-01" db="EMBL/GenBank/DDBJ databases">
        <authorList>
            <person name="Mishra B."/>
        </authorList>
    </citation>
    <scope>NUCLEOTIDE SEQUENCE [LARGE SCALE GENOMIC DNA]</scope>
</reference>
<dbReference type="SUPFAM" id="SSF52058">
    <property type="entry name" value="L domain-like"/>
    <property type="match status" value="2"/>
</dbReference>
<dbReference type="InterPro" id="IPR036047">
    <property type="entry name" value="F-box-like_dom_sf"/>
</dbReference>
<protein>
    <recommendedName>
        <fullName evidence="1">FBD domain-containing protein</fullName>
    </recommendedName>
</protein>
<sequence>MSEICLKERRVYNKDIISALHDDLLLHILSLIPTKQSANTTLLSKRWRFLWTMVPKLDYTENDKDEKSIWDFLDKSMQLHKAPLLKSLRIQLGQKCPVDADVVKWISNAVDRCVRNLNLDFNFANNTSLPNSIYNCKTLVYLTLSHKILVDVPSPARLPSLQSLYLNSVVYKDQDSHVRLTYIDYRNEEGSGRSLVIDSPALRYLRIFDPSGDYRSIQKNTPHLDVALVDVVPSVGFHPNDKFRRSFFLRQASTFDLDRESWLEPLMLFLHNSPLLKVLKIDSYYYNDIAPLPWKEPSSVPRCLLSHLEIFEWNAYRGSSEENHFLAYILQTSGCLNKVGILPRFSYSNKEICLVRGE</sequence>